<evidence type="ECO:0000256" key="8">
    <source>
        <dbReference type="ARBA" id="ARBA00048366"/>
    </source>
</evidence>
<proteinExistence type="inferred from homology"/>
<dbReference type="PROSITE" id="PS51163">
    <property type="entry name" value="YRDC"/>
    <property type="match status" value="1"/>
</dbReference>
<dbReference type="EC" id="2.7.7.87" evidence="9"/>
<sequence>MKLIDVDEARILLQLGKIIAYPTEAVYGLGCDPFNEVAVNQLLALKKRPQEKGLILLISNWEQLSGLIDDIPSDKLAEVKKSWPGPVTWIFPKNKALPAWLTGSHNSIAIRMSAHQTAQELCKDGPLISTSANLSGEPPARSHDELVEQFPQGIAGLVAGDLGGALNPSAIFDVLTGRKLR</sequence>
<dbReference type="PANTHER" id="PTHR17490">
    <property type="entry name" value="SUA5"/>
    <property type="match status" value="1"/>
</dbReference>
<evidence type="ECO:0000313" key="12">
    <source>
        <dbReference type="Proteomes" id="UP000054997"/>
    </source>
</evidence>
<dbReference type="RefSeq" id="WP_058528301.1">
    <property type="nucleotide sequence ID" value="NZ_CAAAHZ010000012.1"/>
</dbReference>
<comment type="catalytic activity">
    <reaction evidence="8 9">
        <text>L-threonine + hydrogencarbonate + ATP = L-threonylcarbamoyladenylate + diphosphate + H2O</text>
        <dbReference type="Rhea" id="RHEA:36407"/>
        <dbReference type="ChEBI" id="CHEBI:15377"/>
        <dbReference type="ChEBI" id="CHEBI:17544"/>
        <dbReference type="ChEBI" id="CHEBI:30616"/>
        <dbReference type="ChEBI" id="CHEBI:33019"/>
        <dbReference type="ChEBI" id="CHEBI:57926"/>
        <dbReference type="ChEBI" id="CHEBI:73682"/>
        <dbReference type="EC" id="2.7.7.87"/>
    </reaction>
</comment>
<keyword evidence="6 9" id="KW-0547">Nucleotide-binding</keyword>
<dbReference type="Gene3D" id="3.90.870.10">
    <property type="entry name" value="DHBP synthase"/>
    <property type="match status" value="1"/>
</dbReference>
<dbReference type="InterPro" id="IPR023535">
    <property type="entry name" value="TC-AMP_synthase"/>
</dbReference>
<accession>A0A0W0VSF0</accession>
<evidence type="ECO:0000259" key="10">
    <source>
        <dbReference type="PROSITE" id="PS51163"/>
    </source>
</evidence>
<dbReference type="Pfam" id="PF01300">
    <property type="entry name" value="Sua5_yciO_yrdC"/>
    <property type="match status" value="1"/>
</dbReference>
<evidence type="ECO:0000256" key="4">
    <source>
        <dbReference type="ARBA" id="ARBA00022694"/>
    </source>
</evidence>
<dbReference type="OrthoDB" id="9814580at2"/>
<keyword evidence="7 9" id="KW-0067">ATP-binding</keyword>
<dbReference type="STRING" id="45068.Llon_0285"/>
<gene>
    <name evidence="9" type="primary">tsaC</name>
    <name evidence="11" type="ORF">Llon_0285</name>
</gene>
<dbReference type="PATRIC" id="fig|45068.5.peg.301"/>
<dbReference type="GO" id="GO:0005524">
    <property type="term" value="F:ATP binding"/>
    <property type="evidence" value="ECO:0007669"/>
    <property type="project" value="UniProtKB-UniRule"/>
</dbReference>
<evidence type="ECO:0000256" key="6">
    <source>
        <dbReference type="ARBA" id="ARBA00022741"/>
    </source>
</evidence>
<dbReference type="GO" id="GO:0000049">
    <property type="term" value="F:tRNA binding"/>
    <property type="evidence" value="ECO:0007669"/>
    <property type="project" value="TreeGrafter"/>
</dbReference>
<dbReference type="NCBIfam" id="TIGR00057">
    <property type="entry name" value="L-threonylcarbamoyladenylate synthase"/>
    <property type="match status" value="1"/>
</dbReference>
<keyword evidence="3 9" id="KW-0808">Transferase</keyword>
<evidence type="ECO:0000256" key="3">
    <source>
        <dbReference type="ARBA" id="ARBA00022679"/>
    </source>
</evidence>
<dbReference type="AlphaFoldDB" id="A0A0W0VSF0"/>
<evidence type="ECO:0000256" key="5">
    <source>
        <dbReference type="ARBA" id="ARBA00022695"/>
    </source>
</evidence>
<dbReference type="SUPFAM" id="SSF55821">
    <property type="entry name" value="YrdC/RibB"/>
    <property type="match status" value="1"/>
</dbReference>
<reference evidence="11 12" key="1">
    <citation type="submission" date="2015-11" db="EMBL/GenBank/DDBJ databases">
        <title>Genomic analysis of 38 Legionella species identifies large and diverse effector repertoires.</title>
        <authorList>
            <person name="Burstein D."/>
            <person name="Amaro F."/>
            <person name="Zusman T."/>
            <person name="Lifshitz Z."/>
            <person name="Cohen O."/>
            <person name="Gilbert J.A."/>
            <person name="Pupko T."/>
            <person name="Shuman H.A."/>
            <person name="Segal G."/>
        </authorList>
    </citation>
    <scope>NUCLEOTIDE SEQUENCE [LARGE SCALE GENOMIC DNA]</scope>
    <source>
        <strain evidence="11 12">ATCC 49505</strain>
    </source>
</reference>
<dbReference type="FunFam" id="3.90.870.10:FF:000004">
    <property type="entry name" value="Threonylcarbamoyl-AMP synthase"/>
    <property type="match status" value="1"/>
</dbReference>
<dbReference type="GO" id="GO:0061710">
    <property type="term" value="F:L-threonylcarbamoyladenylate synthase"/>
    <property type="evidence" value="ECO:0007669"/>
    <property type="project" value="UniProtKB-EC"/>
</dbReference>
<dbReference type="Proteomes" id="UP000054997">
    <property type="component" value="Unassembled WGS sequence"/>
</dbReference>
<protein>
    <recommendedName>
        <fullName evidence="9">Threonylcarbamoyl-AMP synthase</fullName>
        <shortName evidence="9">TC-AMP synthase</shortName>
        <ecNumber evidence="9">2.7.7.87</ecNumber>
    </recommendedName>
    <alternativeName>
        <fullName evidence="9">L-threonylcarbamoyladenylate synthase</fullName>
    </alternativeName>
    <alternativeName>
        <fullName evidence="9">t(6)A37 threonylcarbamoyladenosine biosynthesis protein TsaC</fullName>
    </alternativeName>
    <alternativeName>
        <fullName evidence="9">tRNA threonylcarbamoyladenosine biosynthesis protein TsaC</fullName>
    </alternativeName>
</protein>
<name>A0A0W0VSF0_9GAMM</name>
<keyword evidence="2 9" id="KW-0963">Cytoplasm</keyword>
<comment type="caution">
    <text evidence="11">The sequence shown here is derived from an EMBL/GenBank/DDBJ whole genome shotgun (WGS) entry which is preliminary data.</text>
</comment>
<dbReference type="PANTHER" id="PTHR17490:SF18">
    <property type="entry name" value="THREONYLCARBAMOYL-AMP SYNTHASE"/>
    <property type="match status" value="1"/>
</dbReference>
<dbReference type="GO" id="GO:0006450">
    <property type="term" value="P:regulation of translational fidelity"/>
    <property type="evidence" value="ECO:0007669"/>
    <property type="project" value="TreeGrafter"/>
</dbReference>
<comment type="similarity">
    <text evidence="9">Belongs to the SUA5 family. TsaC subfamily.</text>
</comment>
<dbReference type="InterPro" id="IPR006070">
    <property type="entry name" value="Sua5-like_dom"/>
</dbReference>
<evidence type="ECO:0000256" key="1">
    <source>
        <dbReference type="ARBA" id="ARBA00004496"/>
    </source>
</evidence>
<keyword evidence="5 9" id="KW-0548">Nucleotidyltransferase</keyword>
<evidence type="ECO:0000256" key="7">
    <source>
        <dbReference type="ARBA" id="ARBA00022840"/>
    </source>
</evidence>
<evidence type="ECO:0000256" key="2">
    <source>
        <dbReference type="ARBA" id="ARBA00022490"/>
    </source>
</evidence>
<dbReference type="HAMAP" id="MF_01852">
    <property type="entry name" value="TsaC"/>
    <property type="match status" value="1"/>
</dbReference>
<comment type="function">
    <text evidence="9">Required for the formation of a threonylcarbamoyl group on adenosine at position 37 (t(6)A37) in tRNAs that read codons beginning with adenine. Catalyzes the conversion of L-threonine, HCO(3)(-)/CO(2) and ATP to give threonylcarbamoyl-AMP (TC-AMP) as the acyladenylate intermediate, with the release of diphosphate.</text>
</comment>
<evidence type="ECO:0000313" key="11">
    <source>
        <dbReference type="EMBL" id="KTD23051.1"/>
    </source>
</evidence>
<comment type="subcellular location">
    <subcellularLocation>
        <location evidence="1 9">Cytoplasm</location>
    </subcellularLocation>
</comment>
<dbReference type="GO" id="GO:0005737">
    <property type="term" value="C:cytoplasm"/>
    <property type="evidence" value="ECO:0007669"/>
    <property type="project" value="UniProtKB-SubCell"/>
</dbReference>
<evidence type="ECO:0000256" key="9">
    <source>
        <dbReference type="HAMAP-Rule" id="MF_01852"/>
    </source>
</evidence>
<dbReference type="InterPro" id="IPR017945">
    <property type="entry name" value="DHBP_synth_RibB-like_a/b_dom"/>
</dbReference>
<organism evidence="11 12">
    <name type="scientific">Legionella londiniensis</name>
    <dbReference type="NCBI Taxonomy" id="45068"/>
    <lineage>
        <taxon>Bacteria</taxon>
        <taxon>Pseudomonadati</taxon>
        <taxon>Pseudomonadota</taxon>
        <taxon>Gammaproteobacteria</taxon>
        <taxon>Legionellales</taxon>
        <taxon>Legionellaceae</taxon>
        <taxon>Legionella</taxon>
    </lineage>
</organism>
<feature type="domain" description="YrdC-like" evidence="10">
    <location>
        <begin position="3"/>
        <end position="181"/>
    </location>
</feature>
<dbReference type="EMBL" id="LNYK01000002">
    <property type="protein sequence ID" value="KTD23051.1"/>
    <property type="molecule type" value="Genomic_DNA"/>
</dbReference>
<dbReference type="GO" id="GO:0003725">
    <property type="term" value="F:double-stranded RNA binding"/>
    <property type="evidence" value="ECO:0007669"/>
    <property type="project" value="InterPro"/>
</dbReference>
<keyword evidence="4 9" id="KW-0819">tRNA processing</keyword>
<dbReference type="GO" id="GO:0002949">
    <property type="term" value="P:tRNA threonylcarbamoyladenosine modification"/>
    <property type="evidence" value="ECO:0007669"/>
    <property type="project" value="UniProtKB-UniRule"/>
</dbReference>
<keyword evidence="12" id="KW-1185">Reference proteome</keyword>
<dbReference type="InterPro" id="IPR050156">
    <property type="entry name" value="TC-AMP_synthase_SUA5"/>
</dbReference>